<name>A0A7S4KF75_GUITH</name>
<dbReference type="SMART" id="SM00185">
    <property type="entry name" value="ARM"/>
    <property type="match status" value="4"/>
</dbReference>
<keyword evidence="1" id="KW-0677">Repeat</keyword>
<accession>A0A7S4KF75</accession>
<dbReference type="Gene3D" id="1.25.10.10">
    <property type="entry name" value="Leucine-rich Repeat Variant"/>
    <property type="match status" value="2"/>
</dbReference>
<organism evidence="4">
    <name type="scientific">Guillardia theta</name>
    <name type="common">Cryptophyte</name>
    <name type="synonym">Cryptomonas phi</name>
    <dbReference type="NCBI Taxonomy" id="55529"/>
    <lineage>
        <taxon>Eukaryota</taxon>
        <taxon>Cryptophyceae</taxon>
        <taxon>Pyrenomonadales</taxon>
        <taxon>Geminigeraceae</taxon>
        <taxon>Guillardia</taxon>
    </lineage>
</organism>
<feature type="compositionally biased region" description="Basic and acidic residues" evidence="2">
    <location>
        <begin position="108"/>
        <end position="120"/>
    </location>
</feature>
<dbReference type="InterPro" id="IPR011989">
    <property type="entry name" value="ARM-like"/>
</dbReference>
<dbReference type="PANTHER" id="PTHR22895:SF0">
    <property type="entry name" value="ARMADILLO REPEAT-CONTAINING PROTEIN 6"/>
    <property type="match status" value="1"/>
</dbReference>
<gene>
    <name evidence="4" type="ORF">GTHE00462_LOCUS12093</name>
</gene>
<dbReference type="Pfam" id="PF23744">
    <property type="entry name" value="ARM_LRRK2"/>
    <property type="match status" value="1"/>
</dbReference>
<reference evidence="4" key="1">
    <citation type="submission" date="2021-01" db="EMBL/GenBank/DDBJ databases">
        <authorList>
            <person name="Corre E."/>
            <person name="Pelletier E."/>
            <person name="Niang G."/>
            <person name="Scheremetjew M."/>
            <person name="Finn R."/>
            <person name="Kale V."/>
            <person name="Holt S."/>
            <person name="Cochrane G."/>
            <person name="Meng A."/>
            <person name="Brown T."/>
            <person name="Cohen L."/>
        </authorList>
    </citation>
    <scope>NUCLEOTIDE SEQUENCE</scope>
    <source>
        <strain evidence="4">CCMP 2712</strain>
    </source>
</reference>
<dbReference type="EMBL" id="HBKN01015528">
    <property type="protein sequence ID" value="CAE2293126.1"/>
    <property type="molecule type" value="Transcribed_RNA"/>
</dbReference>
<evidence type="ECO:0000259" key="3">
    <source>
        <dbReference type="Pfam" id="PF23744"/>
    </source>
</evidence>
<dbReference type="InterPro" id="IPR000225">
    <property type="entry name" value="Armadillo"/>
</dbReference>
<feature type="compositionally biased region" description="Polar residues" evidence="2">
    <location>
        <begin position="369"/>
        <end position="384"/>
    </location>
</feature>
<sequence length="1039" mass="112651">MSAARFVTDQAPFDEEEMRQDPFREIYEWLKDESLHEHLPSLLSLGVCELSHLADLDAIDLGEAGLSRPEVKRFLRKQASMATHCCEIASSANETASSNFSLQVANVTDKHGEEGSESERSNSSPSVNQPITSERLKQEQGARAGEDVLPYDDTSFGFRGLQQAFQSLVRLHRGEEQETIGYGIALQVTNATINTFCVLVSAQTASSTDALQSLRMSMEGVEELEARLDPQILLVSYPQQGFHLVGIDVFNASVDFSEALKRTSLSCDKPAGGIKDNGAVAICGFRHGQRSLAVAGVEQVSQSHVVLHKALEAHPCSVLVVGDEVTAMALGSDGTDRTLLLLHMSDLKQVVASLDASLPLFSRTLSFTPESSAATGAEKSQSCQPDMDRARKPRASCELVPCLELPSMQKTMGGSRAGNEDKQPAQDKAEKQEGEGGKDGLSEDRHAAEQGSPPDLPAAAAEGLSEGGEGGEESIRRMLESVAEVDDVSTLNMLLLHFLKLSTESKVILTRIDQICSHGQELSRSLEQTCVLLLQLMDRHADDADVQALCCSILSALSCEKSFQEHIAASGGAQHVLKAMTLHPDALNVQLKSSRALCNLAYENGDIQEDMARSGGVGMILLAMRRHASKARIQVEGCGALCNLCANKAENLKLILEEGGLEAILQAMSLHVSDQDVLFRGCCALSSFASSHQLDKELSEGGAVSVVIKCLLVFPDNEDLVYKGCSVLADVCEGEPCLKTCSRLGAIPAVLKALAGKCENVRLQSKGMRLLLLLCGDGENHQQLIRYEGIGHVLKVMETLRGSGEIQERGCAILNRLARVGDALDMVIEHNGVQIIVTAMLDLDGNINVLEEGLSCLSRLCLNPTAKEELLQTKLIEFIRSAIESNKLPKTCRMSIVRIVQAIAGLDEVFSSALRNIGEHRPISAILPPSMPRTPFRANAASEERRPASATFSGSGAKLVKELRMRHGDNENVDRNLLLEHQISHLAREAEVIRNENLKIIQQCTLDGRKEELLYPPKGKKFLHSWMGRTGGKKAKKAT</sequence>
<proteinExistence type="predicted"/>
<feature type="compositionally biased region" description="Basic and acidic residues" evidence="2">
    <location>
        <begin position="418"/>
        <end position="448"/>
    </location>
</feature>
<dbReference type="SUPFAM" id="SSF48371">
    <property type="entry name" value="ARM repeat"/>
    <property type="match status" value="1"/>
</dbReference>
<dbReference type="InterPro" id="IPR016024">
    <property type="entry name" value="ARM-type_fold"/>
</dbReference>
<feature type="region of interest" description="Disordered" evidence="2">
    <location>
        <begin position="369"/>
        <end position="392"/>
    </location>
</feature>
<protein>
    <recommendedName>
        <fullName evidence="3">LRRK2 ARM repeat domain-containing protein</fullName>
    </recommendedName>
</protein>
<feature type="domain" description="LRRK2 ARM repeat" evidence="3">
    <location>
        <begin position="663"/>
        <end position="872"/>
    </location>
</feature>
<evidence type="ECO:0000256" key="2">
    <source>
        <dbReference type="SAM" id="MobiDB-lite"/>
    </source>
</evidence>
<evidence type="ECO:0000256" key="1">
    <source>
        <dbReference type="ARBA" id="ARBA00022737"/>
    </source>
</evidence>
<dbReference type="AlphaFoldDB" id="A0A7S4KF75"/>
<dbReference type="PANTHER" id="PTHR22895">
    <property type="entry name" value="ARMADILLO REPEAT-CONTAINING PROTEIN 6"/>
    <property type="match status" value="1"/>
</dbReference>
<dbReference type="InterPro" id="IPR056597">
    <property type="entry name" value="ARM_LRRK2"/>
</dbReference>
<feature type="region of interest" description="Disordered" evidence="2">
    <location>
        <begin position="108"/>
        <end position="143"/>
    </location>
</feature>
<feature type="compositionally biased region" description="Basic and acidic residues" evidence="2">
    <location>
        <begin position="134"/>
        <end position="143"/>
    </location>
</feature>
<evidence type="ECO:0000313" key="4">
    <source>
        <dbReference type="EMBL" id="CAE2293126.1"/>
    </source>
</evidence>
<feature type="region of interest" description="Disordered" evidence="2">
    <location>
        <begin position="408"/>
        <end position="472"/>
    </location>
</feature>